<dbReference type="GO" id="GO:0043332">
    <property type="term" value="C:mating projection tip"/>
    <property type="evidence" value="ECO:0007669"/>
    <property type="project" value="TreeGrafter"/>
</dbReference>
<dbReference type="SMART" id="SM00326">
    <property type="entry name" value="SH3"/>
    <property type="match status" value="2"/>
</dbReference>
<dbReference type="InterPro" id="IPR051228">
    <property type="entry name" value="NADPH_Oxidase/PX-Domain"/>
</dbReference>
<feature type="domain" description="SH3" evidence="5">
    <location>
        <begin position="227"/>
        <end position="289"/>
    </location>
</feature>
<evidence type="ECO:0008006" key="10">
    <source>
        <dbReference type="Google" id="ProtNLM"/>
    </source>
</evidence>
<dbReference type="PROSITE" id="PS51745">
    <property type="entry name" value="PB1"/>
    <property type="match status" value="1"/>
</dbReference>
<reference evidence="9" key="1">
    <citation type="journal article" date="2017" name="Genome Biol.">
        <title>Comparative genomics reveals high biological diversity and specific adaptations in the industrially and medically important fungal genus Aspergillus.</title>
        <authorList>
            <person name="de Vries R.P."/>
            <person name="Riley R."/>
            <person name="Wiebenga A."/>
            <person name="Aguilar-Osorio G."/>
            <person name="Amillis S."/>
            <person name="Uchima C.A."/>
            <person name="Anderluh G."/>
            <person name="Asadollahi M."/>
            <person name="Askin M."/>
            <person name="Barry K."/>
            <person name="Battaglia E."/>
            <person name="Bayram O."/>
            <person name="Benocci T."/>
            <person name="Braus-Stromeyer S.A."/>
            <person name="Caldana C."/>
            <person name="Canovas D."/>
            <person name="Cerqueira G.C."/>
            <person name="Chen F."/>
            <person name="Chen W."/>
            <person name="Choi C."/>
            <person name="Clum A."/>
            <person name="Dos Santos R.A."/>
            <person name="Damasio A.R."/>
            <person name="Diallinas G."/>
            <person name="Emri T."/>
            <person name="Fekete E."/>
            <person name="Flipphi M."/>
            <person name="Freyberg S."/>
            <person name="Gallo A."/>
            <person name="Gournas C."/>
            <person name="Habgood R."/>
            <person name="Hainaut M."/>
            <person name="Harispe M.L."/>
            <person name="Henrissat B."/>
            <person name="Hilden K.S."/>
            <person name="Hope R."/>
            <person name="Hossain A."/>
            <person name="Karabika E."/>
            <person name="Karaffa L."/>
            <person name="Karanyi Z."/>
            <person name="Krasevec N."/>
            <person name="Kuo A."/>
            <person name="Kusch H."/>
            <person name="LaButti K."/>
            <person name="Lagendijk E.L."/>
            <person name="Lapidus A."/>
            <person name="Levasseur A."/>
            <person name="Lindquist E."/>
            <person name="Lipzen A."/>
            <person name="Logrieco A.F."/>
            <person name="MacCabe A."/>
            <person name="Maekelae M.R."/>
            <person name="Malavazi I."/>
            <person name="Melin P."/>
            <person name="Meyer V."/>
            <person name="Mielnichuk N."/>
            <person name="Miskei M."/>
            <person name="Molnar A.P."/>
            <person name="Mule G."/>
            <person name="Ngan C.Y."/>
            <person name="Orejas M."/>
            <person name="Orosz E."/>
            <person name="Ouedraogo J.P."/>
            <person name="Overkamp K.M."/>
            <person name="Park H.-S."/>
            <person name="Perrone G."/>
            <person name="Piumi F."/>
            <person name="Punt P.J."/>
            <person name="Ram A.F."/>
            <person name="Ramon A."/>
            <person name="Rauscher S."/>
            <person name="Record E."/>
            <person name="Riano-Pachon D.M."/>
            <person name="Robert V."/>
            <person name="Roehrig J."/>
            <person name="Ruller R."/>
            <person name="Salamov A."/>
            <person name="Salih N.S."/>
            <person name="Samson R.A."/>
            <person name="Sandor E."/>
            <person name="Sanguinetti M."/>
            <person name="Schuetze T."/>
            <person name="Sepcic K."/>
            <person name="Shelest E."/>
            <person name="Sherlock G."/>
            <person name="Sophianopoulou V."/>
            <person name="Squina F.M."/>
            <person name="Sun H."/>
            <person name="Susca A."/>
            <person name="Todd R.B."/>
            <person name="Tsang A."/>
            <person name="Unkles S.E."/>
            <person name="van de Wiele N."/>
            <person name="van Rossen-Uffink D."/>
            <person name="Oliveira J.V."/>
            <person name="Vesth T.C."/>
            <person name="Visser J."/>
            <person name="Yu J.-H."/>
            <person name="Zhou M."/>
            <person name="Andersen M.R."/>
            <person name="Archer D.B."/>
            <person name="Baker S.E."/>
            <person name="Benoit I."/>
            <person name="Brakhage A.A."/>
            <person name="Braus G.H."/>
            <person name="Fischer R."/>
            <person name="Frisvad J.C."/>
            <person name="Goldman G.H."/>
            <person name="Houbraken J."/>
            <person name="Oakley B."/>
            <person name="Pocsi I."/>
            <person name="Scazzocchio C."/>
            <person name="Seiboth B."/>
            <person name="vanKuyk P.A."/>
            <person name="Wortman J."/>
            <person name="Dyer P.S."/>
            <person name="Grigoriev I.V."/>
        </authorList>
    </citation>
    <scope>NUCLEOTIDE SEQUENCE [LARGE SCALE GENOMIC DNA]</scope>
    <source>
        <strain evidence="9">CBS 516.65</strain>
    </source>
</reference>
<dbReference type="PANTHER" id="PTHR15706">
    <property type="entry name" value="SH3 MULTIPLE DOMAIN"/>
    <property type="match status" value="1"/>
</dbReference>
<proteinExistence type="predicted"/>
<dbReference type="InterPro" id="IPR035549">
    <property type="entry name" value="Bem1/Scd2_SH3_2"/>
</dbReference>
<dbReference type="Pfam" id="PF00787">
    <property type="entry name" value="PX"/>
    <property type="match status" value="1"/>
</dbReference>
<dbReference type="GO" id="GO:0000747">
    <property type="term" value="P:conjugation with cellular fusion"/>
    <property type="evidence" value="ECO:0007669"/>
    <property type="project" value="TreeGrafter"/>
</dbReference>
<dbReference type="CDD" id="cd11879">
    <property type="entry name" value="SH3_Bem1p_2"/>
    <property type="match status" value="1"/>
</dbReference>
<feature type="compositionally biased region" description="Low complexity" evidence="4">
    <location>
        <begin position="587"/>
        <end position="598"/>
    </location>
</feature>
<dbReference type="SUPFAM" id="SSF64268">
    <property type="entry name" value="PX domain"/>
    <property type="match status" value="1"/>
</dbReference>
<dbReference type="RefSeq" id="XP_022401506.1">
    <property type="nucleotide sequence ID" value="XM_022548274.1"/>
</dbReference>
<dbReference type="VEuPathDB" id="FungiDB:ASPGLDRAFT_57736"/>
<dbReference type="CDD" id="cd05992">
    <property type="entry name" value="PB1"/>
    <property type="match status" value="1"/>
</dbReference>
<dbReference type="FunFam" id="3.30.1520.10:FF:000041">
    <property type="entry name" value="Protein kinase activator Bem1"/>
    <property type="match status" value="1"/>
</dbReference>
<accession>A0A1L9VLJ5</accession>
<feature type="region of interest" description="Disordered" evidence="4">
    <location>
        <begin position="176"/>
        <end position="218"/>
    </location>
</feature>
<evidence type="ECO:0000259" key="7">
    <source>
        <dbReference type="PROSITE" id="PS51745"/>
    </source>
</evidence>
<dbReference type="SMART" id="SM00666">
    <property type="entry name" value="PB1"/>
    <property type="match status" value="1"/>
</dbReference>
<dbReference type="GO" id="GO:1902494">
    <property type="term" value="C:catalytic complex"/>
    <property type="evidence" value="ECO:0007669"/>
    <property type="project" value="UniProtKB-ARBA"/>
</dbReference>
<feature type="compositionally biased region" description="Polar residues" evidence="4">
    <location>
        <begin position="533"/>
        <end position="556"/>
    </location>
</feature>
<protein>
    <recommendedName>
        <fullName evidence="10">Protein kinase activator Bem1</fullName>
    </recommendedName>
</protein>
<dbReference type="Pfam" id="PF00564">
    <property type="entry name" value="PB1"/>
    <property type="match status" value="1"/>
</dbReference>
<dbReference type="GO" id="GO:0051130">
    <property type="term" value="P:positive regulation of cellular component organization"/>
    <property type="evidence" value="ECO:0007669"/>
    <property type="project" value="UniProtKB-ARBA"/>
</dbReference>
<evidence type="ECO:0000259" key="5">
    <source>
        <dbReference type="PROSITE" id="PS50002"/>
    </source>
</evidence>
<dbReference type="Pfam" id="PF00018">
    <property type="entry name" value="SH3_1"/>
    <property type="match status" value="2"/>
</dbReference>
<dbReference type="Proteomes" id="UP000184300">
    <property type="component" value="Unassembled WGS sequence"/>
</dbReference>
<dbReference type="FunFam" id="3.10.20.90:FF:000250">
    <property type="entry name" value="Protein kinase activator Bem1"/>
    <property type="match status" value="1"/>
</dbReference>
<dbReference type="InterPro" id="IPR036028">
    <property type="entry name" value="SH3-like_dom_sf"/>
</dbReference>
<dbReference type="Gene3D" id="2.30.30.40">
    <property type="entry name" value="SH3 Domains"/>
    <property type="match status" value="2"/>
</dbReference>
<name>A0A1L9VLJ5_ASPGL</name>
<gene>
    <name evidence="8" type="ORF">ASPGLDRAFT_57736</name>
</gene>
<feature type="domain" description="PB1" evidence="7">
    <location>
        <begin position="603"/>
        <end position="678"/>
    </location>
</feature>
<dbReference type="InterPro" id="IPR001452">
    <property type="entry name" value="SH3_domain"/>
</dbReference>
<evidence type="ECO:0000256" key="2">
    <source>
        <dbReference type="ARBA" id="ARBA00022737"/>
    </source>
</evidence>
<evidence type="ECO:0000256" key="1">
    <source>
        <dbReference type="ARBA" id="ARBA00022443"/>
    </source>
</evidence>
<sequence>MQPNSTTSTAKYKSEASMPDAAVLSGRTVQQVVLEMKSAPVHLSATRHFVVSRIGGLDVFAIRRSLKGDKDPKPHHHHLSLTPKSAIAILPPKKVIKALYDYQPDHSNSQELAFSKGDFFHVISREEDGDWYEACNPLIPSARGLVPVSFFEVVGKNDRESSAAGGRSSSLIDLHQHHHHKKEPHDSGFSDRLLSPLGSSDSAHHSSPSKSSSISFPRLSTMGRGSGAMVYGVVQYDFQAERPDELDAKAGEAIIVIALSNPEWFVAKPIGRLGGPGLIPVSFLELRDMQSGQAVTDPLDAVRRAGVPKVEEWKKMTAEYKNSSITLGQIDSAAASAGGGGGGGGGVPSITAGVNKMSMSHMSQNGNTYGFHQRNPSKGTLSSHHVSHPYPQNFHPPPLMAPVAASIPRYCFDNDKYWYIIEAKMEDGRCWELSRYYHDFYDFQIALLTQFEDEAGNRGKTRTLPFMPGPVTHVTDAISNGRRQNLDEYIKKLLSMPQHIGRCTLVRQLFAPRPGDFEIDPSAFGEDARYSAGSHQSSSAQEASRTTSRQSSQVHLSAQPDRTSHQRGQGSISHSNGGPPAMNRQPSSLTQVSSSSGNASGGAMKVKVFFQDDLIAIRVPSDINLQQLKEKLTDRLKIGDGIVVQYKDEPSGTVVDLNNDGDLDTAIQRNSKLTLVVGVA</sequence>
<evidence type="ECO:0000259" key="6">
    <source>
        <dbReference type="PROSITE" id="PS50195"/>
    </source>
</evidence>
<dbReference type="OrthoDB" id="548867at2759"/>
<dbReference type="AlphaFoldDB" id="A0A1L9VLJ5"/>
<keyword evidence="9" id="KW-1185">Reference proteome</keyword>
<dbReference type="SUPFAM" id="SSF50044">
    <property type="entry name" value="SH3-domain"/>
    <property type="match status" value="2"/>
</dbReference>
<keyword evidence="1 3" id="KW-0728">SH3 domain</keyword>
<dbReference type="InterPro" id="IPR000270">
    <property type="entry name" value="PB1_dom"/>
</dbReference>
<dbReference type="FunFam" id="2.30.30.40:FF:000184">
    <property type="entry name" value="Protein kinase activator Bem1"/>
    <property type="match status" value="1"/>
</dbReference>
<dbReference type="PROSITE" id="PS50195">
    <property type="entry name" value="PX"/>
    <property type="match status" value="1"/>
</dbReference>
<dbReference type="InterPro" id="IPR036871">
    <property type="entry name" value="PX_dom_sf"/>
</dbReference>
<dbReference type="Gene3D" id="3.30.1520.10">
    <property type="entry name" value="Phox-like domain"/>
    <property type="match status" value="1"/>
</dbReference>
<dbReference type="GO" id="GO:0035091">
    <property type="term" value="F:phosphatidylinositol binding"/>
    <property type="evidence" value="ECO:0007669"/>
    <property type="project" value="InterPro"/>
</dbReference>
<dbReference type="InterPro" id="IPR053793">
    <property type="entry name" value="PB1-like"/>
</dbReference>
<feature type="domain" description="SH3" evidence="5">
    <location>
        <begin position="91"/>
        <end position="156"/>
    </location>
</feature>
<dbReference type="GO" id="GO:0005938">
    <property type="term" value="C:cell cortex"/>
    <property type="evidence" value="ECO:0007669"/>
    <property type="project" value="UniProtKB-ARBA"/>
</dbReference>
<feature type="compositionally biased region" description="Polar residues" evidence="4">
    <location>
        <begin position="566"/>
        <end position="576"/>
    </location>
</feature>
<dbReference type="SMART" id="SM00312">
    <property type="entry name" value="PX"/>
    <property type="match status" value="1"/>
</dbReference>
<evidence type="ECO:0000256" key="4">
    <source>
        <dbReference type="SAM" id="MobiDB-lite"/>
    </source>
</evidence>
<dbReference type="PANTHER" id="PTHR15706:SF2">
    <property type="entry name" value="SH3 AND PX DOMAIN-CONTAINING PROTEIN 2A"/>
    <property type="match status" value="1"/>
</dbReference>
<dbReference type="InterPro" id="IPR035550">
    <property type="entry name" value="Bem1/Scd2_PX"/>
</dbReference>
<dbReference type="CDD" id="cd11878">
    <property type="entry name" value="SH3_Bem1p_1"/>
    <property type="match status" value="1"/>
</dbReference>
<evidence type="ECO:0000256" key="3">
    <source>
        <dbReference type="PROSITE-ProRule" id="PRU00192"/>
    </source>
</evidence>
<dbReference type="STRING" id="1160497.A0A1L9VLJ5"/>
<dbReference type="Gene3D" id="3.10.20.90">
    <property type="entry name" value="Phosphatidylinositol 3-kinase Catalytic Subunit, Chain A, domain 1"/>
    <property type="match status" value="1"/>
</dbReference>
<feature type="domain" description="PX" evidence="6">
    <location>
        <begin position="397"/>
        <end position="517"/>
    </location>
</feature>
<feature type="region of interest" description="Disordered" evidence="4">
    <location>
        <begin position="521"/>
        <end position="598"/>
    </location>
</feature>
<dbReference type="PROSITE" id="PS50002">
    <property type="entry name" value="SH3"/>
    <property type="match status" value="2"/>
</dbReference>
<dbReference type="GeneID" id="34464535"/>
<dbReference type="EMBL" id="KV878896">
    <property type="protein sequence ID" value="OJJ84808.1"/>
    <property type="molecule type" value="Genomic_DNA"/>
</dbReference>
<dbReference type="GO" id="GO:0030674">
    <property type="term" value="F:protein-macromolecule adaptor activity"/>
    <property type="evidence" value="ECO:0007669"/>
    <property type="project" value="TreeGrafter"/>
</dbReference>
<organism evidence="8 9">
    <name type="scientific">Aspergillus glaucus CBS 516.65</name>
    <dbReference type="NCBI Taxonomy" id="1160497"/>
    <lineage>
        <taxon>Eukaryota</taxon>
        <taxon>Fungi</taxon>
        <taxon>Dikarya</taxon>
        <taxon>Ascomycota</taxon>
        <taxon>Pezizomycotina</taxon>
        <taxon>Eurotiomycetes</taxon>
        <taxon>Eurotiomycetidae</taxon>
        <taxon>Eurotiales</taxon>
        <taxon>Aspergillaceae</taxon>
        <taxon>Aspergillus</taxon>
        <taxon>Aspergillus subgen. Aspergillus</taxon>
    </lineage>
</organism>
<evidence type="ECO:0000313" key="8">
    <source>
        <dbReference type="EMBL" id="OJJ84808.1"/>
    </source>
</evidence>
<dbReference type="InterPro" id="IPR035548">
    <property type="entry name" value="Bem1/Scd2_SH3_1"/>
</dbReference>
<dbReference type="FunFam" id="2.30.30.40:FF:000093">
    <property type="entry name" value="Protein kinase activator Bem1"/>
    <property type="match status" value="1"/>
</dbReference>
<dbReference type="InterPro" id="IPR001683">
    <property type="entry name" value="PX_dom"/>
</dbReference>
<keyword evidence="2" id="KW-0677">Repeat</keyword>
<feature type="compositionally biased region" description="Low complexity" evidence="4">
    <location>
        <begin position="195"/>
        <end position="218"/>
    </location>
</feature>
<evidence type="ECO:0000313" key="9">
    <source>
        <dbReference type="Proteomes" id="UP000184300"/>
    </source>
</evidence>
<dbReference type="CDD" id="cd06890">
    <property type="entry name" value="PX_Bem1p"/>
    <property type="match status" value="1"/>
</dbReference>
<dbReference type="SUPFAM" id="SSF54277">
    <property type="entry name" value="CAD &amp; PB1 domains"/>
    <property type="match status" value="1"/>
</dbReference>